<dbReference type="InterPro" id="IPR051797">
    <property type="entry name" value="TrmB-like"/>
</dbReference>
<dbReference type="InterPro" id="IPR000792">
    <property type="entry name" value="Tscrpt_reg_LuxR_C"/>
</dbReference>
<sequence length="325" mass="35170">MDTSGAFDVVGLDARAEAVYRLVLTEGTVTPDDVAAALPVAADEAATRLERLRAAGLINRVSGHGHFTAVDPRVALRALTERTADRLDRVRADIPTMAALFESMGATAGTDPEVRVVDEPGLIGMWYVRLEHEVTEEFLTFDRPPYVLAADNPVEPLVLARGVDWRVVYAAEGLERPGAWDELRHAVSAGERARVAPELPTKIAIADRRIAIVSTSLDLDRPVALVTEAPPLVDLLVAHFEATWERSVEVPALDDLSTAAPPGSPSREDLALLAMLGVGAKDEVIARELGMSPRTLRRRSAELFDRLGAANRFQAGAQAVRRGWI</sequence>
<gene>
    <name evidence="2" type="ORF">ACFFRI_18350</name>
</gene>
<dbReference type="EMBL" id="JBHMDG010000027">
    <property type="protein sequence ID" value="MFB9315024.1"/>
    <property type="molecule type" value="Genomic_DNA"/>
</dbReference>
<evidence type="ECO:0000313" key="3">
    <source>
        <dbReference type="Proteomes" id="UP001589750"/>
    </source>
</evidence>
<proteinExistence type="predicted"/>
<name>A0ABV5KHB6_9ACTN</name>
<protein>
    <recommendedName>
        <fullName evidence="1">HTH luxR-type domain-containing protein</fullName>
    </recommendedName>
</protein>
<dbReference type="PANTHER" id="PTHR34293:SF1">
    <property type="entry name" value="HTH-TYPE TRANSCRIPTIONAL REGULATOR TRMBL2"/>
    <property type="match status" value="1"/>
</dbReference>
<dbReference type="RefSeq" id="WP_140009846.1">
    <property type="nucleotide sequence ID" value="NZ_JBHMDG010000027.1"/>
</dbReference>
<feature type="domain" description="HTH luxR-type" evidence="1">
    <location>
        <begin position="262"/>
        <end position="319"/>
    </location>
</feature>
<dbReference type="PANTHER" id="PTHR34293">
    <property type="entry name" value="HTH-TYPE TRANSCRIPTIONAL REGULATOR TRMBL2"/>
    <property type="match status" value="1"/>
</dbReference>
<accession>A0ABV5KHB6</accession>
<dbReference type="Proteomes" id="UP001589750">
    <property type="component" value="Unassembled WGS sequence"/>
</dbReference>
<evidence type="ECO:0000313" key="2">
    <source>
        <dbReference type="EMBL" id="MFB9315024.1"/>
    </source>
</evidence>
<dbReference type="InterPro" id="IPR036390">
    <property type="entry name" value="WH_DNA-bd_sf"/>
</dbReference>
<dbReference type="Gene3D" id="1.10.10.10">
    <property type="entry name" value="Winged helix-like DNA-binding domain superfamily/Winged helix DNA-binding domain"/>
    <property type="match status" value="2"/>
</dbReference>
<evidence type="ECO:0000259" key="1">
    <source>
        <dbReference type="SMART" id="SM00421"/>
    </source>
</evidence>
<keyword evidence="3" id="KW-1185">Reference proteome</keyword>
<dbReference type="SUPFAM" id="SSF46785">
    <property type="entry name" value="Winged helix' DNA-binding domain"/>
    <property type="match status" value="1"/>
</dbReference>
<dbReference type="InterPro" id="IPR016032">
    <property type="entry name" value="Sig_transdc_resp-reg_C-effctor"/>
</dbReference>
<reference evidence="2 3" key="1">
    <citation type="submission" date="2024-09" db="EMBL/GenBank/DDBJ databases">
        <authorList>
            <person name="Sun Q."/>
            <person name="Mori K."/>
        </authorList>
    </citation>
    <scope>NUCLEOTIDE SEQUENCE [LARGE SCALE GENOMIC DNA]</scope>
    <source>
        <strain evidence="2 3">JCM 9626</strain>
    </source>
</reference>
<dbReference type="InterPro" id="IPR036388">
    <property type="entry name" value="WH-like_DNA-bd_sf"/>
</dbReference>
<comment type="caution">
    <text evidence="2">The sequence shown here is derived from an EMBL/GenBank/DDBJ whole genome shotgun (WGS) entry which is preliminary data.</text>
</comment>
<dbReference type="SUPFAM" id="SSF46894">
    <property type="entry name" value="C-terminal effector domain of the bipartite response regulators"/>
    <property type="match status" value="1"/>
</dbReference>
<dbReference type="SMART" id="SM00421">
    <property type="entry name" value="HTH_LUXR"/>
    <property type="match status" value="1"/>
</dbReference>
<organism evidence="2 3">
    <name type="scientific">Nocardioides plantarum</name>
    <dbReference type="NCBI Taxonomy" id="29299"/>
    <lineage>
        <taxon>Bacteria</taxon>
        <taxon>Bacillati</taxon>
        <taxon>Actinomycetota</taxon>
        <taxon>Actinomycetes</taxon>
        <taxon>Propionibacteriales</taxon>
        <taxon>Nocardioidaceae</taxon>
        <taxon>Nocardioides</taxon>
    </lineage>
</organism>